<dbReference type="Gene3D" id="3.30.450.20">
    <property type="entry name" value="PAS domain"/>
    <property type="match status" value="1"/>
</dbReference>
<evidence type="ECO:0000259" key="12">
    <source>
        <dbReference type="PROSITE" id="PS50112"/>
    </source>
</evidence>
<dbReference type="InterPro" id="IPR036890">
    <property type="entry name" value="HATPase_C_sf"/>
</dbReference>
<evidence type="ECO:0000256" key="10">
    <source>
        <dbReference type="SAM" id="Phobius"/>
    </source>
</evidence>
<feature type="domain" description="Histidine kinase" evidence="11">
    <location>
        <begin position="225"/>
        <end position="426"/>
    </location>
</feature>
<gene>
    <name evidence="14" type="ORF">SAMN04488090_3525</name>
</gene>
<dbReference type="Pfam" id="PF00989">
    <property type="entry name" value="PAS"/>
    <property type="match status" value="1"/>
</dbReference>
<comment type="catalytic activity">
    <reaction evidence="1">
        <text>ATP + protein L-histidine = ADP + protein N-phospho-L-histidine.</text>
        <dbReference type="EC" id="2.7.13.3"/>
    </reaction>
</comment>
<keyword evidence="10" id="KW-0812">Transmembrane</keyword>
<dbReference type="Pfam" id="PF02518">
    <property type="entry name" value="HATPase_c"/>
    <property type="match status" value="1"/>
</dbReference>
<dbReference type="GO" id="GO:0006355">
    <property type="term" value="P:regulation of DNA-templated transcription"/>
    <property type="evidence" value="ECO:0007669"/>
    <property type="project" value="InterPro"/>
</dbReference>
<evidence type="ECO:0000256" key="6">
    <source>
        <dbReference type="ARBA" id="ARBA00022741"/>
    </source>
</evidence>
<evidence type="ECO:0000259" key="11">
    <source>
        <dbReference type="PROSITE" id="PS50109"/>
    </source>
</evidence>
<dbReference type="Gene3D" id="6.10.340.10">
    <property type="match status" value="1"/>
</dbReference>
<evidence type="ECO:0000256" key="7">
    <source>
        <dbReference type="ARBA" id="ARBA00022777"/>
    </source>
</evidence>
<dbReference type="PANTHER" id="PTHR43065:SF10">
    <property type="entry name" value="PEROXIDE STRESS-ACTIVATED HISTIDINE KINASE MAK3"/>
    <property type="match status" value="1"/>
</dbReference>
<proteinExistence type="predicted"/>
<keyword evidence="4" id="KW-0597">Phosphoprotein</keyword>
<feature type="domain" description="HAMP" evidence="13">
    <location>
        <begin position="53"/>
        <end position="105"/>
    </location>
</feature>
<dbReference type="GO" id="GO:0005524">
    <property type="term" value="F:ATP binding"/>
    <property type="evidence" value="ECO:0007669"/>
    <property type="project" value="UniProtKB-KW"/>
</dbReference>
<keyword evidence="10" id="KW-0472">Membrane</keyword>
<evidence type="ECO:0000259" key="13">
    <source>
        <dbReference type="PROSITE" id="PS50885"/>
    </source>
</evidence>
<reference evidence="14 15" key="1">
    <citation type="submission" date="2016-10" db="EMBL/GenBank/DDBJ databases">
        <authorList>
            <person name="de Groot N.N."/>
        </authorList>
    </citation>
    <scope>NUCLEOTIDE SEQUENCE [LARGE SCALE GENOMIC DNA]</scope>
    <source>
        <strain evidence="14 15">DSM 21668</strain>
    </source>
</reference>
<dbReference type="EMBL" id="FNGS01000006">
    <property type="protein sequence ID" value="SDM45944.1"/>
    <property type="molecule type" value="Genomic_DNA"/>
</dbReference>
<dbReference type="InterPro" id="IPR035965">
    <property type="entry name" value="PAS-like_dom_sf"/>
</dbReference>
<organism evidence="14 15">
    <name type="scientific">Siphonobacter aquaeclarae</name>
    <dbReference type="NCBI Taxonomy" id="563176"/>
    <lineage>
        <taxon>Bacteria</taxon>
        <taxon>Pseudomonadati</taxon>
        <taxon>Bacteroidota</taxon>
        <taxon>Cytophagia</taxon>
        <taxon>Cytophagales</taxon>
        <taxon>Cytophagaceae</taxon>
        <taxon>Siphonobacter</taxon>
    </lineage>
</organism>
<dbReference type="GO" id="GO:0016020">
    <property type="term" value="C:membrane"/>
    <property type="evidence" value="ECO:0007669"/>
    <property type="project" value="UniProtKB-SubCell"/>
</dbReference>
<dbReference type="GO" id="GO:0004673">
    <property type="term" value="F:protein histidine kinase activity"/>
    <property type="evidence" value="ECO:0007669"/>
    <property type="project" value="UniProtKB-EC"/>
</dbReference>
<feature type="domain" description="PAS" evidence="12">
    <location>
        <begin position="110"/>
        <end position="163"/>
    </location>
</feature>
<dbReference type="SUPFAM" id="SSF55785">
    <property type="entry name" value="PYP-like sensor domain (PAS domain)"/>
    <property type="match status" value="1"/>
</dbReference>
<evidence type="ECO:0000256" key="1">
    <source>
        <dbReference type="ARBA" id="ARBA00000085"/>
    </source>
</evidence>
<dbReference type="Proteomes" id="UP000198901">
    <property type="component" value="Unassembled WGS sequence"/>
</dbReference>
<dbReference type="EC" id="2.7.13.3" evidence="3"/>
<keyword evidence="5" id="KW-0808">Transferase</keyword>
<dbReference type="InterPro" id="IPR003594">
    <property type="entry name" value="HATPase_dom"/>
</dbReference>
<dbReference type="PROSITE" id="PS50109">
    <property type="entry name" value="HIS_KIN"/>
    <property type="match status" value="1"/>
</dbReference>
<dbReference type="PROSITE" id="PS50885">
    <property type="entry name" value="HAMP"/>
    <property type="match status" value="1"/>
</dbReference>
<keyword evidence="10" id="KW-1133">Transmembrane helix</keyword>
<dbReference type="InterPro" id="IPR003660">
    <property type="entry name" value="HAMP_dom"/>
</dbReference>
<accession>A0A1G9TEH1</accession>
<evidence type="ECO:0000256" key="9">
    <source>
        <dbReference type="ARBA" id="ARBA00023012"/>
    </source>
</evidence>
<dbReference type="InterPro" id="IPR013767">
    <property type="entry name" value="PAS_fold"/>
</dbReference>
<feature type="transmembrane region" description="Helical" evidence="10">
    <location>
        <begin position="33"/>
        <end position="52"/>
    </location>
</feature>
<comment type="subcellular location">
    <subcellularLocation>
        <location evidence="2">Membrane</location>
    </subcellularLocation>
</comment>
<dbReference type="PROSITE" id="PS50112">
    <property type="entry name" value="PAS"/>
    <property type="match status" value="1"/>
</dbReference>
<dbReference type="CDD" id="cd06225">
    <property type="entry name" value="HAMP"/>
    <property type="match status" value="1"/>
</dbReference>
<keyword evidence="15" id="KW-1185">Reference proteome</keyword>
<evidence type="ECO:0000256" key="3">
    <source>
        <dbReference type="ARBA" id="ARBA00012438"/>
    </source>
</evidence>
<sequence>MKSIRTKYLVMVVLVHLILAGLAFYALRENRLWFLAVEVVLLFSGYLAFGVYRGLIAPLQLLATGTEAIRDGDFHVRFVHTGRPEMDQLVDVYNTMIDRLREERTLQQQQHYFLEKLVQTSPTGILILNLDERIEQLNPRALSYLNRPSEELLGKTFAETGHPLLIRLAKVQAGESATVTHGHIFKCEKASFVDRGFPRYFLTIEELTSEVLAAERNAYGKVIRMMSHEVNNTLGAVNSLLDTTVHWLEDAPLAAALQVAIERNENLGRFTRRLAEVVRLPAPQKTLVDLGELVDQCRRLMEASAAGRKITLTLDAGAGCRLYADRLQLEQVLLNITKNAFEAIGEEGEVRFLLEPSRLIIRNNGKDLTPEEAGQVFTPFFTNKPNGQGIGLTLVREILHAHGFGFSLETTAPGQTDFTIRFPPASRA</sequence>
<keyword evidence="8" id="KW-0067">ATP-binding</keyword>
<dbReference type="Pfam" id="PF00672">
    <property type="entry name" value="HAMP"/>
    <property type="match status" value="1"/>
</dbReference>
<dbReference type="InterPro" id="IPR004358">
    <property type="entry name" value="Sig_transdc_His_kin-like_C"/>
</dbReference>
<evidence type="ECO:0000256" key="5">
    <source>
        <dbReference type="ARBA" id="ARBA00022679"/>
    </source>
</evidence>
<dbReference type="OrthoDB" id="1931120at2"/>
<dbReference type="InterPro" id="IPR005467">
    <property type="entry name" value="His_kinase_dom"/>
</dbReference>
<name>A0A1G9TEH1_9BACT</name>
<evidence type="ECO:0000256" key="2">
    <source>
        <dbReference type="ARBA" id="ARBA00004370"/>
    </source>
</evidence>
<dbReference type="PANTHER" id="PTHR43065">
    <property type="entry name" value="SENSOR HISTIDINE KINASE"/>
    <property type="match status" value="1"/>
</dbReference>
<dbReference type="SMART" id="SM00091">
    <property type="entry name" value="PAS"/>
    <property type="match status" value="1"/>
</dbReference>
<dbReference type="RefSeq" id="WP_093205176.1">
    <property type="nucleotide sequence ID" value="NZ_FNGS01000006.1"/>
</dbReference>
<dbReference type="AlphaFoldDB" id="A0A1G9TEH1"/>
<dbReference type="SMART" id="SM00387">
    <property type="entry name" value="HATPase_c"/>
    <property type="match status" value="1"/>
</dbReference>
<keyword evidence="6" id="KW-0547">Nucleotide-binding</keyword>
<dbReference type="SUPFAM" id="SSF158472">
    <property type="entry name" value="HAMP domain-like"/>
    <property type="match status" value="1"/>
</dbReference>
<keyword evidence="7" id="KW-0418">Kinase</keyword>
<keyword evidence="9" id="KW-0902">Two-component regulatory system</keyword>
<evidence type="ECO:0000256" key="4">
    <source>
        <dbReference type="ARBA" id="ARBA00022553"/>
    </source>
</evidence>
<evidence type="ECO:0000313" key="15">
    <source>
        <dbReference type="Proteomes" id="UP000198901"/>
    </source>
</evidence>
<dbReference type="PRINTS" id="PR00344">
    <property type="entry name" value="BCTRLSENSOR"/>
</dbReference>
<dbReference type="InterPro" id="IPR000014">
    <property type="entry name" value="PAS"/>
</dbReference>
<evidence type="ECO:0000313" key="14">
    <source>
        <dbReference type="EMBL" id="SDM45944.1"/>
    </source>
</evidence>
<protein>
    <recommendedName>
        <fullName evidence="3">histidine kinase</fullName>
        <ecNumber evidence="3">2.7.13.3</ecNumber>
    </recommendedName>
</protein>
<dbReference type="GO" id="GO:0000160">
    <property type="term" value="P:phosphorelay signal transduction system"/>
    <property type="evidence" value="ECO:0007669"/>
    <property type="project" value="UniProtKB-KW"/>
</dbReference>
<dbReference type="STRING" id="563176.SAMN04488090_3525"/>
<feature type="transmembrane region" description="Helical" evidence="10">
    <location>
        <begin position="7"/>
        <end position="27"/>
    </location>
</feature>
<dbReference type="SMART" id="SM00304">
    <property type="entry name" value="HAMP"/>
    <property type="match status" value="1"/>
</dbReference>
<evidence type="ECO:0000256" key="8">
    <source>
        <dbReference type="ARBA" id="ARBA00022840"/>
    </source>
</evidence>
<dbReference type="SUPFAM" id="SSF55874">
    <property type="entry name" value="ATPase domain of HSP90 chaperone/DNA topoisomerase II/histidine kinase"/>
    <property type="match status" value="1"/>
</dbReference>
<dbReference type="Gene3D" id="3.30.565.10">
    <property type="entry name" value="Histidine kinase-like ATPase, C-terminal domain"/>
    <property type="match status" value="1"/>
</dbReference>
<dbReference type="CDD" id="cd00130">
    <property type="entry name" value="PAS"/>
    <property type="match status" value="1"/>
</dbReference>